<protein>
    <submittedName>
        <fullName evidence="9">2-octaprenyl-6-methoxyphenol hydroxylase</fullName>
        <ecNumber evidence="9">1.14.13.-</ecNumber>
    </submittedName>
</protein>
<keyword evidence="5" id="KW-0274">FAD</keyword>
<dbReference type="GO" id="GO:0006744">
    <property type="term" value="P:ubiquinone biosynthetic process"/>
    <property type="evidence" value="ECO:0007669"/>
    <property type="project" value="UniProtKB-UniPathway"/>
</dbReference>
<comment type="cofactor">
    <cofactor evidence="1">
        <name>FAD</name>
        <dbReference type="ChEBI" id="CHEBI:57692"/>
    </cofactor>
</comment>
<dbReference type="PANTHER" id="PTHR43876">
    <property type="entry name" value="UBIQUINONE BIOSYNTHESIS MONOOXYGENASE COQ6, MITOCHONDRIAL"/>
    <property type="match status" value="1"/>
</dbReference>
<keyword evidence="10" id="KW-1185">Reference proteome</keyword>
<gene>
    <name evidence="9" type="ORF">GGD90_000116</name>
</gene>
<keyword evidence="7" id="KW-0503">Monooxygenase</keyword>
<evidence type="ECO:0000256" key="7">
    <source>
        <dbReference type="ARBA" id="ARBA00023033"/>
    </source>
</evidence>
<dbReference type="PROSITE" id="PS01304">
    <property type="entry name" value="UBIH"/>
    <property type="match status" value="1"/>
</dbReference>
<dbReference type="NCBIfam" id="TIGR01988">
    <property type="entry name" value="Ubi-OHases"/>
    <property type="match status" value="1"/>
</dbReference>
<dbReference type="SUPFAM" id="SSF51905">
    <property type="entry name" value="FAD/NAD(P)-binding domain"/>
    <property type="match status" value="1"/>
</dbReference>
<dbReference type="EC" id="1.14.13.-" evidence="9"/>
<dbReference type="Pfam" id="PF01494">
    <property type="entry name" value="FAD_binding_3"/>
    <property type="match status" value="1"/>
</dbReference>
<dbReference type="GO" id="GO:0016705">
    <property type="term" value="F:oxidoreductase activity, acting on paired donors, with incorporation or reduction of molecular oxygen"/>
    <property type="evidence" value="ECO:0007669"/>
    <property type="project" value="InterPro"/>
</dbReference>
<evidence type="ECO:0000259" key="8">
    <source>
        <dbReference type="Pfam" id="PF01494"/>
    </source>
</evidence>
<name>A0A840FUK6_RHOTE</name>
<comment type="caution">
    <text evidence="9">The sequence shown here is derived from an EMBL/GenBank/DDBJ whole genome shotgun (WGS) entry which is preliminary data.</text>
</comment>
<dbReference type="RefSeq" id="WP_228273748.1">
    <property type="nucleotide sequence ID" value="NZ_JACIGE010000001.1"/>
</dbReference>
<dbReference type="EMBL" id="JACIGE010000001">
    <property type="protein sequence ID" value="MBB4245767.1"/>
    <property type="molecule type" value="Genomic_DNA"/>
</dbReference>
<dbReference type="PANTHER" id="PTHR43876:SF7">
    <property type="entry name" value="UBIQUINONE BIOSYNTHESIS MONOOXYGENASE COQ6, MITOCHONDRIAL"/>
    <property type="match status" value="1"/>
</dbReference>
<evidence type="ECO:0000256" key="1">
    <source>
        <dbReference type="ARBA" id="ARBA00001974"/>
    </source>
</evidence>
<evidence type="ECO:0000313" key="10">
    <source>
        <dbReference type="Proteomes" id="UP000587070"/>
    </source>
</evidence>
<evidence type="ECO:0000256" key="5">
    <source>
        <dbReference type="ARBA" id="ARBA00022827"/>
    </source>
</evidence>
<dbReference type="InterPro" id="IPR051205">
    <property type="entry name" value="UbiH/COQ6_monooxygenase"/>
</dbReference>
<evidence type="ECO:0000256" key="4">
    <source>
        <dbReference type="ARBA" id="ARBA00022630"/>
    </source>
</evidence>
<reference evidence="9 10" key="1">
    <citation type="submission" date="2020-08" db="EMBL/GenBank/DDBJ databases">
        <title>Genome sequencing of Purple Non-Sulfur Bacteria from various extreme environments.</title>
        <authorList>
            <person name="Mayer M."/>
        </authorList>
    </citation>
    <scope>NUCLEOTIDE SEQUENCE [LARGE SCALE GENOMIC DNA]</scope>
    <source>
        <strain evidence="9 10">2761</strain>
    </source>
</reference>
<dbReference type="UniPathway" id="UPA00232"/>
<dbReference type="InterPro" id="IPR002938">
    <property type="entry name" value="FAD-bd"/>
</dbReference>
<accession>A0A840FUK6</accession>
<dbReference type="AlphaFoldDB" id="A0A840FUK6"/>
<dbReference type="InterPro" id="IPR018168">
    <property type="entry name" value="Ubi_Hdrlase_CS"/>
</dbReference>
<feature type="domain" description="FAD-binding" evidence="8">
    <location>
        <begin position="33"/>
        <end position="353"/>
    </location>
</feature>
<dbReference type="PRINTS" id="PR00420">
    <property type="entry name" value="RNGMNOXGNASE"/>
</dbReference>
<evidence type="ECO:0000256" key="3">
    <source>
        <dbReference type="ARBA" id="ARBA00005349"/>
    </source>
</evidence>
<evidence type="ECO:0000256" key="2">
    <source>
        <dbReference type="ARBA" id="ARBA00004749"/>
    </source>
</evidence>
<evidence type="ECO:0000313" key="9">
    <source>
        <dbReference type="EMBL" id="MBB4245767.1"/>
    </source>
</evidence>
<dbReference type="InterPro" id="IPR010971">
    <property type="entry name" value="UbiH/COQ6"/>
</dbReference>
<keyword evidence="6 9" id="KW-0560">Oxidoreductase</keyword>
<proteinExistence type="inferred from homology"/>
<dbReference type="InterPro" id="IPR036188">
    <property type="entry name" value="FAD/NAD-bd_sf"/>
</dbReference>
<dbReference type="GO" id="GO:0071949">
    <property type="term" value="F:FAD binding"/>
    <property type="evidence" value="ECO:0007669"/>
    <property type="project" value="InterPro"/>
</dbReference>
<dbReference type="GO" id="GO:0004497">
    <property type="term" value="F:monooxygenase activity"/>
    <property type="evidence" value="ECO:0007669"/>
    <property type="project" value="UniProtKB-KW"/>
</dbReference>
<dbReference type="Gene3D" id="3.50.50.60">
    <property type="entry name" value="FAD/NAD(P)-binding domain"/>
    <property type="match status" value="2"/>
</dbReference>
<comment type="similarity">
    <text evidence="3">Belongs to the UbiH/COQ6 family.</text>
</comment>
<dbReference type="Proteomes" id="UP000587070">
    <property type="component" value="Unassembled WGS sequence"/>
</dbReference>
<evidence type="ECO:0000256" key="6">
    <source>
        <dbReference type="ARBA" id="ARBA00023002"/>
    </source>
</evidence>
<comment type="pathway">
    <text evidence="2">Cofactor biosynthesis; ubiquinone biosynthesis.</text>
</comment>
<sequence length="451" mass="47047">MTEAAPSPHTGCAQAPGATNPPAAAVANVPERYDVAILGAGPVGLALATALLASGQPLRIALLDRRGEGAGRDDPRALALAAGSRQILQRLGAWPAAEATPIREIHVSQRGGFGRTLIDASDAARQSTASAGQALGHVLRYGALVSSLEQALTAASTNASGGACLSRHAQTCVTAIKHGAAVLTLSLRDAQRNWPIEAALVVHAEGVADAEGIEYWGRDYRQVAIVAEVTPSRAHGGRAWERFTGDGPLALLPLGRELSLVYTTSSERAPALLALDDTAFLATLRADFGGRLDFAAISPRTAFPLALRARRQTVGERQVWIGAAAQNLHPVAGQGFNLGLRDAWVLADEIATAFASTFAADEPSRPASSATGAPPDVATCLARYQRRRRSDRLGTIAFTDGLLRVFSLRLPAAAAVRGAALLALDLLPALRRPLARRLARGAIDAPARHGN</sequence>
<keyword evidence="4" id="KW-0285">Flavoprotein</keyword>
<organism evidence="9 10">
    <name type="scientific">Rhodocyclus tenuis</name>
    <name type="common">Rhodospirillum tenue</name>
    <dbReference type="NCBI Taxonomy" id="1066"/>
    <lineage>
        <taxon>Bacteria</taxon>
        <taxon>Pseudomonadati</taxon>
        <taxon>Pseudomonadota</taxon>
        <taxon>Betaproteobacteria</taxon>
        <taxon>Rhodocyclales</taxon>
        <taxon>Rhodocyclaceae</taxon>
        <taxon>Rhodocyclus</taxon>
    </lineage>
</organism>